<accession>A0ABT8L9V8</accession>
<dbReference type="SUPFAM" id="SSF47413">
    <property type="entry name" value="lambda repressor-like DNA-binding domains"/>
    <property type="match status" value="1"/>
</dbReference>
<dbReference type="InterPro" id="IPR001387">
    <property type="entry name" value="Cro/C1-type_HTH"/>
</dbReference>
<keyword evidence="4" id="KW-1185">Reference proteome</keyword>
<name>A0ABT8L9V8_9BACT</name>
<dbReference type="SMART" id="SM00530">
    <property type="entry name" value="HTH_XRE"/>
    <property type="match status" value="1"/>
</dbReference>
<keyword evidence="1" id="KW-0238">DNA-binding</keyword>
<dbReference type="PANTHER" id="PTHR46797:SF1">
    <property type="entry name" value="METHYLPHOSPHONATE SYNTHASE"/>
    <property type="match status" value="1"/>
</dbReference>
<proteinExistence type="predicted"/>
<dbReference type="InterPro" id="IPR050807">
    <property type="entry name" value="TransReg_Diox_bact_type"/>
</dbReference>
<evidence type="ECO:0000256" key="1">
    <source>
        <dbReference type="ARBA" id="ARBA00023125"/>
    </source>
</evidence>
<gene>
    <name evidence="3" type="ORF">QQ020_20730</name>
</gene>
<comment type="caution">
    <text evidence="3">The sequence shown here is derived from an EMBL/GenBank/DDBJ whole genome shotgun (WGS) entry which is preliminary data.</text>
</comment>
<evidence type="ECO:0000313" key="4">
    <source>
        <dbReference type="Proteomes" id="UP001172083"/>
    </source>
</evidence>
<dbReference type="Pfam" id="PF01381">
    <property type="entry name" value="HTH_3"/>
    <property type="match status" value="1"/>
</dbReference>
<organism evidence="3 4">
    <name type="scientific">Agaribacillus aureus</name>
    <dbReference type="NCBI Taxonomy" id="3051825"/>
    <lineage>
        <taxon>Bacteria</taxon>
        <taxon>Pseudomonadati</taxon>
        <taxon>Bacteroidota</taxon>
        <taxon>Cytophagia</taxon>
        <taxon>Cytophagales</taxon>
        <taxon>Splendidivirgaceae</taxon>
        <taxon>Agaribacillus</taxon>
    </lineage>
</organism>
<dbReference type="InterPro" id="IPR010982">
    <property type="entry name" value="Lambda_DNA-bd_dom_sf"/>
</dbReference>
<reference evidence="3" key="1">
    <citation type="submission" date="2023-06" db="EMBL/GenBank/DDBJ databases">
        <title>Genomic of Agaribacillus aureum.</title>
        <authorList>
            <person name="Wang G."/>
        </authorList>
    </citation>
    <scope>NUCLEOTIDE SEQUENCE</scope>
    <source>
        <strain evidence="3">BMA12</strain>
    </source>
</reference>
<dbReference type="CDD" id="cd00093">
    <property type="entry name" value="HTH_XRE"/>
    <property type="match status" value="1"/>
</dbReference>
<sequence length="71" mass="8059">MEIDIKIPFGKKVREIRLKRQLTQLDLATKLKTEPSQVGRIERAEISTSVSYAGKIANALEVPVKDLFDFD</sequence>
<dbReference type="PROSITE" id="PS50943">
    <property type="entry name" value="HTH_CROC1"/>
    <property type="match status" value="1"/>
</dbReference>
<feature type="domain" description="HTH cro/C1-type" evidence="2">
    <location>
        <begin position="13"/>
        <end position="67"/>
    </location>
</feature>
<protein>
    <submittedName>
        <fullName evidence="3">Helix-turn-helix transcriptional regulator</fullName>
    </submittedName>
</protein>
<dbReference type="EMBL" id="JAUJEB010000005">
    <property type="protein sequence ID" value="MDN5214519.1"/>
    <property type="molecule type" value="Genomic_DNA"/>
</dbReference>
<dbReference type="PANTHER" id="PTHR46797">
    <property type="entry name" value="HTH-TYPE TRANSCRIPTIONAL REGULATOR"/>
    <property type="match status" value="1"/>
</dbReference>
<evidence type="ECO:0000313" key="3">
    <source>
        <dbReference type="EMBL" id="MDN5214519.1"/>
    </source>
</evidence>
<dbReference type="Proteomes" id="UP001172083">
    <property type="component" value="Unassembled WGS sequence"/>
</dbReference>
<evidence type="ECO:0000259" key="2">
    <source>
        <dbReference type="PROSITE" id="PS50943"/>
    </source>
</evidence>
<dbReference type="Gene3D" id="1.10.260.40">
    <property type="entry name" value="lambda repressor-like DNA-binding domains"/>
    <property type="match status" value="1"/>
</dbReference>
<dbReference type="RefSeq" id="WP_346759858.1">
    <property type="nucleotide sequence ID" value="NZ_JAUJEB010000005.1"/>
</dbReference>